<gene>
    <name evidence="1" type="ORF">DIC66_00320</name>
</gene>
<dbReference type="EMBL" id="QFZK01000001">
    <property type="protein sequence ID" value="RFO98386.1"/>
    <property type="molecule type" value="Genomic_DNA"/>
</dbReference>
<dbReference type="SUPFAM" id="SSF52540">
    <property type="entry name" value="P-loop containing nucleoside triphosphate hydrolases"/>
    <property type="match status" value="1"/>
</dbReference>
<evidence type="ECO:0000313" key="1">
    <source>
        <dbReference type="EMBL" id="RFO98386.1"/>
    </source>
</evidence>
<keyword evidence="2" id="KW-1185">Reference proteome</keyword>
<comment type="caution">
    <text evidence="1">The sequence shown here is derived from an EMBL/GenBank/DDBJ whole genome shotgun (WGS) entry which is preliminary data.</text>
</comment>
<name>A0A3E1RG87_9BURK</name>
<evidence type="ECO:0000313" key="2">
    <source>
        <dbReference type="Proteomes" id="UP000260665"/>
    </source>
</evidence>
<dbReference type="OrthoDB" id="69313at2"/>
<dbReference type="AlphaFoldDB" id="A0A3E1RG87"/>
<organism evidence="1 2">
    <name type="scientific">Rhodoferax lacus</name>
    <dbReference type="NCBI Taxonomy" id="2184758"/>
    <lineage>
        <taxon>Bacteria</taxon>
        <taxon>Pseudomonadati</taxon>
        <taxon>Pseudomonadota</taxon>
        <taxon>Betaproteobacteria</taxon>
        <taxon>Burkholderiales</taxon>
        <taxon>Comamonadaceae</taxon>
        <taxon>Rhodoferax</taxon>
    </lineage>
</organism>
<accession>A0A3E1RG87</accession>
<proteinExistence type="predicted"/>
<dbReference type="Proteomes" id="UP000260665">
    <property type="component" value="Unassembled WGS sequence"/>
</dbReference>
<dbReference type="InterPro" id="IPR027417">
    <property type="entry name" value="P-loop_NTPase"/>
</dbReference>
<protein>
    <submittedName>
        <fullName evidence="1">Mobilization protein</fullName>
    </submittedName>
</protein>
<reference evidence="1 2" key="1">
    <citation type="submission" date="2018-05" db="EMBL/GenBank/DDBJ databases">
        <title>Rhodoferax soyangensis sp.nov., isolated from an oligotrophic freshwater lake.</title>
        <authorList>
            <person name="Park M."/>
        </authorList>
    </citation>
    <scope>NUCLEOTIDE SEQUENCE [LARGE SCALE GENOMIC DNA]</scope>
    <source>
        <strain evidence="1 2">IMCC26218</strain>
    </source>
</reference>
<dbReference type="RefSeq" id="WP_117172939.1">
    <property type="nucleotide sequence ID" value="NZ_QFZK01000001.1"/>
</dbReference>
<sequence length="235" mass="25728">MPSLNFIGGEKGGVGKSVAARVLAQYFIDKGQPFTGFDTDRSHTSFTRFYADYASPVVVDTYEGLDLIVGEFETPTEDGQTPSVIVDLAAQTAAPLSRWIRDSELIPLMAEMGITVNFWHLADAGKDTVDLLGRLLNTYGNGPNYIVVKNLGRGTDFSQLDDSAALKKAREMGAQVISLAQLHEASMRKIDRQNASFWASINTKTGDDALGLLERQRVKSWIKGVYASFDTLPLD</sequence>
<dbReference type="Gene3D" id="3.40.50.300">
    <property type="entry name" value="P-loop containing nucleotide triphosphate hydrolases"/>
    <property type="match status" value="1"/>
</dbReference>